<dbReference type="AlphaFoldDB" id="A0A8C2HNL0"/>
<reference evidence="1" key="1">
    <citation type="submission" date="2025-08" db="UniProtKB">
        <authorList>
            <consortium name="Ensembl"/>
        </authorList>
    </citation>
    <scope>IDENTIFICATION</scope>
</reference>
<evidence type="ECO:0000313" key="1">
    <source>
        <dbReference type="Ensembl" id="ENSCCRP00020056273.1"/>
    </source>
</evidence>
<protein>
    <submittedName>
        <fullName evidence="1">Uncharacterized protein</fullName>
    </submittedName>
</protein>
<name>A0A8C2HNL0_CYPCA</name>
<sequence length="116" mass="12479">LDVVSQHTHQHVAQELEVLRIHVQLVAVQLTELSEGALEVVQILQAFAKGVQHLLAMGLDLGVAHNSIRSGQVPKGVKEPLSPGVDDQQPAQGLTTNFVHVHLAPQDAPWCLLVVA</sequence>
<proteinExistence type="predicted"/>
<evidence type="ECO:0000313" key="2">
    <source>
        <dbReference type="Proteomes" id="UP000694701"/>
    </source>
</evidence>
<organism evidence="1 2">
    <name type="scientific">Cyprinus carpio</name>
    <name type="common">Common carp</name>
    <dbReference type="NCBI Taxonomy" id="7962"/>
    <lineage>
        <taxon>Eukaryota</taxon>
        <taxon>Metazoa</taxon>
        <taxon>Chordata</taxon>
        <taxon>Craniata</taxon>
        <taxon>Vertebrata</taxon>
        <taxon>Euteleostomi</taxon>
        <taxon>Actinopterygii</taxon>
        <taxon>Neopterygii</taxon>
        <taxon>Teleostei</taxon>
        <taxon>Ostariophysi</taxon>
        <taxon>Cypriniformes</taxon>
        <taxon>Cyprinidae</taxon>
        <taxon>Cyprininae</taxon>
        <taxon>Cyprinus</taxon>
    </lineage>
</organism>
<accession>A0A8C2HNL0</accession>
<dbReference type="Proteomes" id="UP000694701">
    <property type="component" value="Unplaced"/>
</dbReference>
<dbReference type="Ensembl" id="ENSCCRT00020062044.1">
    <property type="protein sequence ID" value="ENSCCRP00020056273.1"/>
    <property type="gene ID" value="ENSCCRG00020026638.1"/>
</dbReference>